<dbReference type="Pfam" id="PF22893">
    <property type="entry name" value="ULD_2"/>
    <property type="match status" value="1"/>
</dbReference>
<feature type="domain" description="Ubiquitin-like" evidence="2">
    <location>
        <begin position="18"/>
        <end position="73"/>
    </location>
</feature>
<evidence type="ECO:0000313" key="3">
    <source>
        <dbReference type="EMBL" id="EXM22831.1"/>
    </source>
</evidence>
<evidence type="ECO:0000256" key="1">
    <source>
        <dbReference type="SAM" id="MobiDB-lite"/>
    </source>
</evidence>
<dbReference type="EMBL" id="JH657940">
    <property type="protein sequence ID" value="EXM22831.1"/>
    <property type="molecule type" value="Genomic_DNA"/>
</dbReference>
<dbReference type="InterPro" id="IPR054464">
    <property type="entry name" value="ULD_fung"/>
</dbReference>
<reference evidence="3" key="2">
    <citation type="submission" date="2012-05" db="EMBL/GenBank/DDBJ databases">
        <title>The Genome Annotation of Fusarium oxysporum Cotton.</title>
        <authorList>
            <consortium name="The Broad Institute Genomics Platform"/>
            <person name="Ma L.-J."/>
            <person name="Corby-Kistler H."/>
            <person name="Broz K."/>
            <person name="Gale L.R."/>
            <person name="Jonkers W."/>
            <person name="O'Donnell K."/>
            <person name="Ploetz R."/>
            <person name="Steinberg C."/>
            <person name="Schwartz D.C."/>
            <person name="VanEtten H."/>
            <person name="Zhou S."/>
            <person name="Young S.K."/>
            <person name="Zeng Q."/>
            <person name="Gargeya S."/>
            <person name="Fitzgerald M."/>
            <person name="Abouelleil A."/>
            <person name="Alvarado L."/>
            <person name="Chapman S.B."/>
            <person name="Gainer-Dewar J."/>
            <person name="Goldberg J."/>
            <person name="Griggs A."/>
            <person name="Gujja S."/>
            <person name="Hansen M."/>
            <person name="Howarth C."/>
            <person name="Imamovic A."/>
            <person name="Ireland A."/>
            <person name="Larimer J."/>
            <person name="McCowan C."/>
            <person name="Murphy C."/>
            <person name="Pearson M."/>
            <person name="Poon T.W."/>
            <person name="Priest M."/>
            <person name="Roberts A."/>
            <person name="Saif S."/>
            <person name="Shea T."/>
            <person name="Sykes S."/>
            <person name="Wortman J."/>
            <person name="Nusbaum C."/>
            <person name="Birren B."/>
        </authorList>
    </citation>
    <scope>NUCLEOTIDE SEQUENCE</scope>
    <source>
        <strain evidence="3">25433</strain>
    </source>
</reference>
<protein>
    <recommendedName>
        <fullName evidence="2">Ubiquitin-like domain-containing protein</fullName>
    </recommendedName>
</protein>
<sequence>MSVFAETARSKISMASRGLCRLLVVMFYNKPGLRLVERRRFVVMQSRSSMPIKPQDWSTSVIPGDSLNMSILLERLGSQSTTFSCPRCDHVFNSTKSDFQRGYQCPKCLLWSDTVDGAQLGISSDSSSLTVPVPPPEPVHWDSWNGQWRSRFRRPQALSRLRNSGMPFDRSPTASTEDEEVDVSFHSRETFCDLLSGSEVVVEMSCSNIQQTLNRTTLGSPPRQFWNSRGSSKK</sequence>
<accession>X0LP97</accession>
<dbReference type="Proteomes" id="UP000030701">
    <property type="component" value="Unassembled WGS sequence"/>
</dbReference>
<dbReference type="HOGENOM" id="CLU_102621_0_0_1"/>
<dbReference type="OrthoDB" id="3045089at2759"/>
<reference evidence="3" key="1">
    <citation type="submission" date="2011-11" db="EMBL/GenBank/DDBJ databases">
        <title>The Genome Sequence of Fusarium oxysporum Cotton.</title>
        <authorList>
            <consortium name="The Broad Institute Genome Sequencing Platform"/>
            <person name="Ma L.-J."/>
            <person name="Gale L.R."/>
            <person name="Schwartz D.C."/>
            <person name="Zhou S."/>
            <person name="Corby-Kistler H."/>
            <person name="Young S.K."/>
            <person name="Zeng Q."/>
            <person name="Gargeya S."/>
            <person name="Fitzgerald M."/>
            <person name="Haas B."/>
            <person name="Abouelleil A."/>
            <person name="Alvarado L."/>
            <person name="Arachchi H.M."/>
            <person name="Berlin A."/>
            <person name="Brown A."/>
            <person name="Chapman S.B."/>
            <person name="Chen Z."/>
            <person name="Dunbar C."/>
            <person name="Freedman E."/>
            <person name="Gearin G."/>
            <person name="Goldberg J."/>
            <person name="Griggs A."/>
            <person name="Gujja S."/>
            <person name="Heiman D."/>
            <person name="Howarth C."/>
            <person name="Larson L."/>
            <person name="Lui A."/>
            <person name="MacDonald P.J.P."/>
            <person name="Montmayeur A."/>
            <person name="Murphy C."/>
            <person name="Neiman D."/>
            <person name="Pearson M."/>
            <person name="Priest M."/>
            <person name="Roberts A."/>
            <person name="Saif S."/>
            <person name="Shea T."/>
            <person name="Shenoy N."/>
            <person name="Sisk P."/>
            <person name="Stolte C."/>
            <person name="Sykes S."/>
            <person name="Wortman J."/>
            <person name="Nusbaum C."/>
            <person name="Birren B."/>
        </authorList>
    </citation>
    <scope>NUCLEOTIDE SEQUENCE [LARGE SCALE GENOMIC DNA]</scope>
    <source>
        <strain evidence="3">25433</strain>
    </source>
</reference>
<evidence type="ECO:0000259" key="2">
    <source>
        <dbReference type="Pfam" id="PF22893"/>
    </source>
</evidence>
<organism evidence="3">
    <name type="scientific">Fusarium oxysporum f. sp. vasinfectum 25433</name>
    <dbReference type="NCBI Taxonomy" id="1089449"/>
    <lineage>
        <taxon>Eukaryota</taxon>
        <taxon>Fungi</taxon>
        <taxon>Dikarya</taxon>
        <taxon>Ascomycota</taxon>
        <taxon>Pezizomycotina</taxon>
        <taxon>Sordariomycetes</taxon>
        <taxon>Hypocreomycetidae</taxon>
        <taxon>Hypocreales</taxon>
        <taxon>Nectriaceae</taxon>
        <taxon>Fusarium</taxon>
        <taxon>Fusarium oxysporum species complex</taxon>
    </lineage>
</organism>
<dbReference type="AlphaFoldDB" id="X0LP97"/>
<proteinExistence type="predicted"/>
<feature type="region of interest" description="Disordered" evidence="1">
    <location>
        <begin position="215"/>
        <end position="234"/>
    </location>
</feature>
<gene>
    <name evidence="3" type="ORF">FOTG_09581</name>
</gene>
<name>X0LP97_FUSOX</name>